<accession>A0A932YVL5</accession>
<dbReference type="EMBL" id="JACQMJ010000005">
    <property type="protein sequence ID" value="MBI4132257.1"/>
    <property type="molecule type" value="Genomic_DNA"/>
</dbReference>
<dbReference type="InterPro" id="IPR003737">
    <property type="entry name" value="GlcNAc_PI_deacetylase-related"/>
</dbReference>
<dbReference type="Gene3D" id="3.40.50.10320">
    <property type="entry name" value="LmbE-like"/>
    <property type="match status" value="1"/>
</dbReference>
<dbReference type="AlphaFoldDB" id="A0A932YVL5"/>
<comment type="caution">
    <text evidence="1">The sequence shown here is derived from an EMBL/GenBank/DDBJ whole genome shotgun (WGS) entry which is preliminary data.</text>
</comment>
<proteinExistence type="predicted"/>
<dbReference type="SUPFAM" id="SSF102588">
    <property type="entry name" value="LmbE-like"/>
    <property type="match status" value="1"/>
</dbReference>
<sequence length="223" mass="25721">MRIQTTKFSFTDSSTVFVEATIPVTILLLTRGGMGAGYGQSFTLAEIKQVRVREFHRSVQALGVRYRIFDFPDLLLEQQIAQAVQRVLPIVRREQFSALFSFHPQSHTLEHSDHRAVGKIALRLWEVSDVRHFVERYPATGIRPALYLLVQDIPPIVTPTHIIEYGGHIQGKRNQHIRIYPSQFLRSTDGFSHWVELFDRVASRVAVWHGRTLPYAEAYRLIE</sequence>
<dbReference type="InterPro" id="IPR024078">
    <property type="entry name" value="LmbE-like_dom_sf"/>
</dbReference>
<name>A0A932YVL5_9BACT</name>
<dbReference type="Pfam" id="PF02585">
    <property type="entry name" value="PIG-L"/>
    <property type="match status" value="1"/>
</dbReference>
<organism evidence="1 2">
    <name type="scientific">Candidatus Sungiibacteriota bacterium</name>
    <dbReference type="NCBI Taxonomy" id="2750080"/>
    <lineage>
        <taxon>Bacteria</taxon>
        <taxon>Candidatus Sungiibacteriota</taxon>
    </lineage>
</organism>
<reference evidence="1" key="1">
    <citation type="submission" date="2020-07" db="EMBL/GenBank/DDBJ databases">
        <title>Huge and variable diversity of episymbiotic CPR bacteria and DPANN archaea in groundwater ecosystems.</title>
        <authorList>
            <person name="He C.Y."/>
            <person name="Keren R."/>
            <person name="Whittaker M."/>
            <person name="Farag I.F."/>
            <person name="Doudna J."/>
            <person name="Cate J.H.D."/>
            <person name="Banfield J.F."/>
        </authorList>
    </citation>
    <scope>NUCLEOTIDE SEQUENCE</scope>
    <source>
        <strain evidence="1">NC_groundwater_1226_Ag_S-0.1um_59_124</strain>
    </source>
</reference>
<protein>
    <submittedName>
        <fullName evidence="1">PIG-L family deacetylase</fullName>
    </submittedName>
</protein>
<gene>
    <name evidence="1" type="ORF">HY474_01350</name>
</gene>
<dbReference type="Proteomes" id="UP000704960">
    <property type="component" value="Unassembled WGS sequence"/>
</dbReference>
<evidence type="ECO:0000313" key="1">
    <source>
        <dbReference type="EMBL" id="MBI4132257.1"/>
    </source>
</evidence>
<evidence type="ECO:0000313" key="2">
    <source>
        <dbReference type="Proteomes" id="UP000704960"/>
    </source>
</evidence>